<comment type="caution">
    <text evidence="1">The sequence shown here is derived from an EMBL/GenBank/DDBJ whole genome shotgun (WGS) entry which is preliminary data.</text>
</comment>
<reference evidence="1 2" key="1">
    <citation type="submission" date="2018-02" db="EMBL/GenBank/DDBJ databases">
        <title>Draft genome of wild Prunus yedoensis var. nudiflora.</title>
        <authorList>
            <person name="Baek S."/>
            <person name="Kim J.-H."/>
            <person name="Choi K."/>
            <person name="Kim G.-B."/>
            <person name="Cho A."/>
            <person name="Jang H."/>
            <person name="Shin C.-H."/>
            <person name="Yu H.-J."/>
            <person name="Mun J.-H."/>
        </authorList>
    </citation>
    <scope>NUCLEOTIDE SEQUENCE [LARGE SCALE GENOMIC DNA]</scope>
    <source>
        <strain evidence="2">cv. Jeju island</strain>
        <tissue evidence="1">Leaf</tissue>
    </source>
</reference>
<dbReference type="EMBL" id="PJQY01003265">
    <property type="protein sequence ID" value="PQM38870.1"/>
    <property type="molecule type" value="Genomic_DNA"/>
</dbReference>
<dbReference type="Proteomes" id="UP000250321">
    <property type="component" value="Unassembled WGS sequence"/>
</dbReference>
<dbReference type="STRING" id="2094558.A0A314UN31"/>
<dbReference type="OrthoDB" id="1917524at2759"/>
<keyword evidence="2" id="KW-1185">Reference proteome</keyword>
<dbReference type="AlphaFoldDB" id="A0A314UN31"/>
<proteinExistence type="predicted"/>
<dbReference type="Gene3D" id="3.80.10.10">
    <property type="entry name" value="Ribonuclease Inhibitor"/>
    <property type="match status" value="1"/>
</dbReference>
<organism evidence="1 2">
    <name type="scientific">Prunus yedoensis var. nudiflora</name>
    <dbReference type="NCBI Taxonomy" id="2094558"/>
    <lineage>
        <taxon>Eukaryota</taxon>
        <taxon>Viridiplantae</taxon>
        <taxon>Streptophyta</taxon>
        <taxon>Embryophyta</taxon>
        <taxon>Tracheophyta</taxon>
        <taxon>Spermatophyta</taxon>
        <taxon>Magnoliopsida</taxon>
        <taxon>eudicotyledons</taxon>
        <taxon>Gunneridae</taxon>
        <taxon>Pentapetalae</taxon>
        <taxon>rosids</taxon>
        <taxon>fabids</taxon>
        <taxon>Rosales</taxon>
        <taxon>Rosaceae</taxon>
        <taxon>Amygdaloideae</taxon>
        <taxon>Amygdaleae</taxon>
        <taxon>Prunus</taxon>
    </lineage>
</organism>
<dbReference type="SUPFAM" id="SSF52047">
    <property type="entry name" value="RNI-like"/>
    <property type="match status" value="1"/>
</dbReference>
<dbReference type="InterPro" id="IPR032675">
    <property type="entry name" value="LRR_dom_sf"/>
</dbReference>
<accession>A0A314UN31</accession>
<evidence type="ECO:0000313" key="1">
    <source>
        <dbReference type="EMBL" id="PQM38870.1"/>
    </source>
</evidence>
<name>A0A314UN31_PRUYE</name>
<sequence>MDAFHKSTKILIFSKGGFPSLKFLDVIGMDEITKWRVEEGAMPHLSRLKIEYCGGLTTLPNGLRYLTNLRELTIRRMPRELHHRIEEDGEDFYKIRHVPSLVIGEPDDL</sequence>
<evidence type="ECO:0000313" key="2">
    <source>
        <dbReference type="Proteomes" id="UP000250321"/>
    </source>
</evidence>
<protein>
    <submittedName>
        <fullName evidence="1">Putative disease resistance protein</fullName>
    </submittedName>
</protein>
<gene>
    <name evidence="1" type="ORF">Pyn_03357</name>
</gene>